<accession>A0A813IIU2</accession>
<reference evidence="2" key="1">
    <citation type="submission" date="2021-02" db="EMBL/GenBank/DDBJ databases">
        <authorList>
            <person name="Dougan E. K."/>
            <person name="Rhodes N."/>
            <person name="Thang M."/>
            <person name="Chan C."/>
        </authorList>
    </citation>
    <scope>NUCLEOTIDE SEQUENCE</scope>
</reference>
<sequence>MAAARPEESAAEYKALVDAWVENLEQMQEQLIGKDHQKERSEKGQEIADLHAEPRYIDACRLAKGQPPVHGYFASEAGSVSFVEKLGSSVPSEEAARMAAETESALKELEPPHLPEDLASLIIQRQWRQLKRGSSAPVGSRGKAPPHLPEDLASLIIQRQWRQLKRGSSASVGPRGKAPPHLPEDLASLTIQRQWRQLKRGSSASVGSRGKAPPHLPEDLASLIIQRQWRQLKRGSSAPVGSRGKAPPHLPEDLASLIIQRQWRQLKRGSSASVGSRGKAPDVDAVCFWQRRVAKHEAKTTADRMGATASENIDELESIAIELVNYRTQLKHDCGYRNKDLKEDTELSDLERRLDRLAAVILAEPALPEGEGEGVRAAAGQLRQREHHLVERLAQHREESAGLSPSEAREAGQLVAEIADLKAELRADGLAEHEQDREERVMMKSIRLREIRMKVHHDKKHVKQENKELGADRQQFERLTKDLEALKQELREEHSFSHKDVKQDSDIRELEERLSVMQKMFGGA</sequence>
<feature type="coiled-coil region" evidence="1">
    <location>
        <begin position="459"/>
        <end position="493"/>
    </location>
</feature>
<evidence type="ECO:0000313" key="3">
    <source>
        <dbReference type="Proteomes" id="UP000626109"/>
    </source>
</evidence>
<gene>
    <name evidence="2" type="ORF">PGLA2088_LOCUS8941</name>
</gene>
<proteinExistence type="predicted"/>
<dbReference type="AlphaFoldDB" id="A0A813IIU2"/>
<protein>
    <submittedName>
        <fullName evidence="2">Uncharacterized protein</fullName>
    </submittedName>
</protein>
<dbReference type="EMBL" id="CAJNNW010009731">
    <property type="protein sequence ID" value="CAE8651210.1"/>
    <property type="molecule type" value="Genomic_DNA"/>
</dbReference>
<name>A0A813IIU2_POLGL</name>
<comment type="caution">
    <text evidence="2">The sequence shown here is derived from an EMBL/GenBank/DDBJ whole genome shotgun (WGS) entry which is preliminary data.</text>
</comment>
<evidence type="ECO:0000313" key="2">
    <source>
        <dbReference type="EMBL" id="CAE8651210.1"/>
    </source>
</evidence>
<dbReference type="Proteomes" id="UP000626109">
    <property type="component" value="Unassembled WGS sequence"/>
</dbReference>
<keyword evidence="1" id="KW-0175">Coiled coil</keyword>
<evidence type="ECO:0000256" key="1">
    <source>
        <dbReference type="SAM" id="Coils"/>
    </source>
</evidence>
<organism evidence="2 3">
    <name type="scientific">Polarella glacialis</name>
    <name type="common">Dinoflagellate</name>
    <dbReference type="NCBI Taxonomy" id="89957"/>
    <lineage>
        <taxon>Eukaryota</taxon>
        <taxon>Sar</taxon>
        <taxon>Alveolata</taxon>
        <taxon>Dinophyceae</taxon>
        <taxon>Suessiales</taxon>
        <taxon>Suessiaceae</taxon>
        <taxon>Polarella</taxon>
    </lineage>
</organism>